<feature type="compositionally biased region" description="Low complexity" evidence="1">
    <location>
        <begin position="123"/>
        <end position="132"/>
    </location>
</feature>
<evidence type="ECO:0000313" key="4">
    <source>
        <dbReference type="Proteomes" id="UP000295217"/>
    </source>
</evidence>
<accession>A0A4R5A5I9</accession>
<evidence type="ECO:0000259" key="2">
    <source>
        <dbReference type="Pfam" id="PF14230"/>
    </source>
</evidence>
<reference evidence="3 4" key="1">
    <citation type="submission" date="2019-02" db="EMBL/GenBank/DDBJ databases">
        <title>Draft genome sequences of novel Actinobacteria.</title>
        <authorList>
            <person name="Sahin N."/>
            <person name="Ay H."/>
            <person name="Saygin H."/>
        </authorList>
    </citation>
    <scope>NUCLEOTIDE SEQUENCE [LARGE SCALE GENOMIC DNA]</scope>
    <source>
        <strain evidence="3 4">8K307</strain>
    </source>
</reference>
<protein>
    <submittedName>
        <fullName evidence="3">DUF4333 domain-containing protein</fullName>
    </submittedName>
</protein>
<feature type="domain" description="DUF4333" evidence="2">
    <location>
        <begin position="29"/>
        <end position="101"/>
    </location>
</feature>
<dbReference type="Proteomes" id="UP000295217">
    <property type="component" value="Unassembled WGS sequence"/>
</dbReference>
<name>A0A4R5A5I9_9ACTN</name>
<organism evidence="3 4">
    <name type="scientific">Jiangella aurantiaca</name>
    <dbReference type="NCBI Taxonomy" id="2530373"/>
    <lineage>
        <taxon>Bacteria</taxon>
        <taxon>Bacillati</taxon>
        <taxon>Actinomycetota</taxon>
        <taxon>Actinomycetes</taxon>
        <taxon>Jiangellales</taxon>
        <taxon>Jiangellaceae</taxon>
        <taxon>Jiangella</taxon>
    </lineage>
</organism>
<gene>
    <name evidence="3" type="ORF">E1262_19580</name>
</gene>
<dbReference type="InterPro" id="IPR025637">
    <property type="entry name" value="DUF4333"/>
</dbReference>
<evidence type="ECO:0000256" key="1">
    <source>
        <dbReference type="SAM" id="MobiDB-lite"/>
    </source>
</evidence>
<sequence>MTTQISGTISVMPRPLPAALTAAALAIAALTGCSVLGDRSVPRSDLEGAVRQLMEEQSGQEVESVSCDGDLAGEVDASVHCTATVDGEQLGLTVTTTDVDGNDVRYEVRNDTASPTPTPSPTEPATTAPTTG</sequence>
<proteinExistence type="predicted"/>
<dbReference type="Pfam" id="PF14230">
    <property type="entry name" value="DUF4333"/>
    <property type="match status" value="1"/>
</dbReference>
<dbReference type="EMBL" id="SMLB01000030">
    <property type="protein sequence ID" value="TDD67298.1"/>
    <property type="molecule type" value="Genomic_DNA"/>
</dbReference>
<dbReference type="AlphaFoldDB" id="A0A4R5A5I9"/>
<keyword evidence="4" id="KW-1185">Reference proteome</keyword>
<feature type="region of interest" description="Disordered" evidence="1">
    <location>
        <begin position="96"/>
        <end position="132"/>
    </location>
</feature>
<comment type="caution">
    <text evidence="3">The sequence shown here is derived from an EMBL/GenBank/DDBJ whole genome shotgun (WGS) entry which is preliminary data.</text>
</comment>
<evidence type="ECO:0000313" key="3">
    <source>
        <dbReference type="EMBL" id="TDD67298.1"/>
    </source>
</evidence>